<dbReference type="AlphaFoldDB" id="A0A914AZ88"/>
<evidence type="ECO:0000256" key="6">
    <source>
        <dbReference type="ARBA" id="ARBA00023136"/>
    </source>
</evidence>
<dbReference type="Gene3D" id="3.40.50.10140">
    <property type="entry name" value="Toll/interleukin-1 receptor homology (TIR) domain"/>
    <property type="match status" value="1"/>
</dbReference>
<organism evidence="9 10">
    <name type="scientific">Patiria miniata</name>
    <name type="common">Bat star</name>
    <name type="synonym">Asterina miniata</name>
    <dbReference type="NCBI Taxonomy" id="46514"/>
    <lineage>
        <taxon>Eukaryota</taxon>
        <taxon>Metazoa</taxon>
        <taxon>Echinodermata</taxon>
        <taxon>Eleutherozoa</taxon>
        <taxon>Asterozoa</taxon>
        <taxon>Asteroidea</taxon>
        <taxon>Valvatacea</taxon>
        <taxon>Valvatida</taxon>
        <taxon>Asterinidae</taxon>
        <taxon>Patiria</taxon>
    </lineage>
</organism>
<evidence type="ECO:0000256" key="2">
    <source>
        <dbReference type="ARBA" id="ARBA00009634"/>
    </source>
</evidence>
<dbReference type="InterPro" id="IPR035897">
    <property type="entry name" value="Toll_tir_struct_dom_sf"/>
</dbReference>
<dbReference type="SUPFAM" id="SSF52200">
    <property type="entry name" value="Toll/Interleukin receptor TIR domain"/>
    <property type="match status" value="1"/>
</dbReference>
<evidence type="ECO:0000256" key="5">
    <source>
        <dbReference type="ARBA" id="ARBA00022989"/>
    </source>
</evidence>
<dbReference type="EnsemblMetazoa" id="XM_038213547.1">
    <property type="protein sequence ID" value="XP_038069475.1"/>
    <property type="gene ID" value="LOC119738637"/>
</dbReference>
<feature type="transmembrane region" description="Helical" evidence="7">
    <location>
        <begin position="360"/>
        <end position="382"/>
    </location>
</feature>
<keyword evidence="10" id="KW-1185">Reference proteome</keyword>
<dbReference type="PROSITE" id="PS50104">
    <property type="entry name" value="TIR"/>
    <property type="match status" value="1"/>
</dbReference>
<dbReference type="Proteomes" id="UP000887568">
    <property type="component" value="Unplaced"/>
</dbReference>
<dbReference type="GeneID" id="119738637"/>
<evidence type="ECO:0000313" key="9">
    <source>
        <dbReference type="EnsemblMetazoa" id="XP_038069475.1"/>
    </source>
</evidence>
<sequence length="584" mass="65144">MLLLLFFLPSTFPYEDVLDQPDCLNPPKDCSCSFRSIYEEATIFFKDGLLLSCTVGQNGFNFSQFHGLNLTMNPWWSLEFSTKYFDPNRTALPPLVIPRNAIPASASVTPFQLFVYNVELVSVERGAFAGRTLTDLHFRGTQMTSLPLDGFRDQSANLKYVEVNGVSQTNGKPIEPPSFHSFQALRTLEIKDTSIEYLPDQFLYNLPSLEQVILIRTQTTPGVSPRAFEDLPALKSLTIADNKLQQVPINVLSSLTKLTFLDLSLNDIKIVSAADIEALTRLLSLTRIYLLGNPFSCTCDLLPFIYLLQGESPFDIVCRQWSGECGCASPQLLRDKSLYDLSLVNFLEPNCTAESTVTRLSISIISAVVVLGIAVVVVVVIVHRKMRLRWVGLFRRFDRLNNNVHEGDEEGYAYDAYICHHSENEVFVSEKMMQRLEGEPNNFRLCLSFRDFLVGANKLDNVATAMTSSRLIIVLLDANFIANGQCMLELDMASTRMLDATVGAAPVAPAAAGNAAIMDGAAGLLLVLQDALPVDALPATLTVLRDKITCLEWRQEDEERCWRQLVASIQATRPKQPQQMDIED</sequence>
<dbReference type="Pfam" id="PF13855">
    <property type="entry name" value="LRR_8"/>
    <property type="match status" value="1"/>
</dbReference>
<feature type="domain" description="TIR" evidence="8">
    <location>
        <begin position="412"/>
        <end position="569"/>
    </location>
</feature>
<evidence type="ECO:0000256" key="4">
    <source>
        <dbReference type="ARBA" id="ARBA00022729"/>
    </source>
</evidence>
<dbReference type="RefSeq" id="XP_038069475.1">
    <property type="nucleotide sequence ID" value="XM_038213547.1"/>
</dbReference>
<dbReference type="GO" id="GO:0007165">
    <property type="term" value="P:signal transduction"/>
    <property type="evidence" value="ECO:0007669"/>
    <property type="project" value="InterPro"/>
</dbReference>
<dbReference type="OMA" id="ICHIEAR"/>
<proteinExistence type="inferred from homology"/>
<dbReference type="Gene3D" id="3.80.10.10">
    <property type="entry name" value="Ribonuclease Inhibitor"/>
    <property type="match status" value="1"/>
</dbReference>
<dbReference type="GO" id="GO:0005886">
    <property type="term" value="C:plasma membrane"/>
    <property type="evidence" value="ECO:0007669"/>
    <property type="project" value="TreeGrafter"/>
</dbReference>
<dbReference type="PANTHER" id="PTHR24365">
    <property type="entry name" value="TOLL-LIKE RECEPTOR"/>
    <property type="match status" value="1"/>
</dbReference>
<dbReference type="Pfam" id="PF01582">
    <property type="entry name" value="TIR"/>
    <property type="match status" value="1"/>
</dbReference>
<accession>A0A914AZ88</accession>
<dbReference type="PANTHER" id="PTHR24365:SF530">
    <property type="entry name" value="MSTPROX-RELATED"/>
    <property type="match status" value="1"/>
</dbReference>
<comment type="similarity">
    <text evidence="2">Belongs to the Toll-like receptor family.</text>
</comment>
<dbReference type="InterPro" id="IPR001611">
    <property type="entry name" value="Leu-rich_rpt"/>
</dbReference>
<comment type="subcellular location">
    <subcellularLocation>
        <location evidence="1">Membrane</location>
        <topology evidence="1">Single-pass membrane protein</topology>
    </subcellularLocation>
</comment>
<reference evidence="9" key="1">
    <citation type="submission" date="2022-11" db="UniProtKB">
        <authorList>
            <consortium name="EnsemblMetazoa"/>
        </authorList>
    </citation>
    <scope>IDENTIFICATION</scope>
</reference>
<dbReference type="InterPro" id="IPR032675">
    <property type="entry name" value="LRR_dom_sf"/>
</dbReference>
<evidence type="ECO:0000256" key="7">
    <source>
        <dbReference type="SAM" id="Phobius"/>
    </source>
</evidence>
<evidence type="ECO:0000256" key="1">
    <source>
        <dbReference type="ARBA" id="ARBA00004167"/>
    </source>
</evidence>
<evidence type="ECO:0000256" key="3">
    <source>
        <dbReference type="ARBA" id="ARBA00022692"/>
    </source>
</evidence>
<dbReference type="OrthoDB" id="1099686at2759"/>
<keyword evidence="3 7" id="KW-0812">Transmembrane</keyword>
<dbReference type="SMART" id="SM00255">
    <property type="entry name" value="TIR"/>
    <property type="match status" value="1"/>
</dbReference>
<protein>
    <recommendedName>
        <fullName evidence="8">TIR domain-containing protein</fullName>
    </recommendedName>
</protein>
<dbReference type="InterPro" id="IPR000157">
    <property type="entry name" value="TIR_dom"/>
</dbReference>
<name>A0A914AZ88_PATMI</name>
<keyword evidence="4" id="KW-0732">Signal</keyword>
<dbReference type="SUPFAM" id="SSF52058">
    <property type="entry name" value="L domain-like"/>
    <property type="match status" value="1"/>
</dbReference>
<evidence type="ECO:0000259" key="8">
    <source>
        <dbReference type="PROSITE" id="PS50104"/>
    </source>
</evidence>
<keyword evidence="6 7" id="KW-0472">Membrane</keyword>
<dbReference type="GO" id="GO:0038023">
    <property type="term" value="F:signaling receptor activity"/>
    <property type="evidence" value="ECO:0007669"/>
    <property type="project" value="TreeGrafter"/>
</dbReference>
<evidence type="ECO:0000313" key="10">
    <source>
        <dbReference type="Proteomes" id="UP000887568"/>
    </source>
</evidence>
<keyword evidence="5 7" id="KW-1133">Transmembrane helix</keyword>